<keyword evidence="11" id="KW-0220">Diaminopimelate biosynthesis</keyword>
<keyword evidence="12" id="KW-0457">Lysine biosynthesis</keyword>
<keyword evidence="9 17" id="KW-0378">Hydrolase</keyword>
<dbReference type="CDD" id="cd03891">
    <property type="entry name" value="M20_DapE_proteobac"/>
    <property type="match status" value="1"/>
</dbReference>
<dbReference type="SUPFAM" id="SSF53187">
    <property type="entry name" value="Zn-dependent exopeptidases"/>
    <property type="match status" value="1"/>
</dbReference>
<evidence type="ECO:0000256" key="6">
    <source>
        <dbReference type="ARBA" id="ARBA00022391"/>
    </source>
</evidence>
<dbReference type="NCBIfam" id="NF009557">
    <property type="entry name" value="PRK13009.1"/>
    <property type="match status" value="1"/>
</dbReference>
<evidence type="ECO:0000256" key="8">
    <source>
        <dbReference type="ARBA" id="ARBA00022723"/>
    </source>
</evidence>
<evidence type="ECO:0000256" key="10">
    <source>
        <dbReference type="ARBA" id="ARBA00022833"/>
    </source>
</evidence>
<dbReference type="UniPathway" id="UPA00034">
    <property type="reaction ID" value="UER00021"/>
</dbReference>
<protein>
    <recommendedName>
        <fullName evidence="6 15">Succinyl-diaminopimelate desuccinylase</fullName>
        <ecNumber evidence="5 15">3.5.1.18</ecNumber>
    </recommendedName>
</protein>
<dbReference type="Gene3D" id="3.40.630.10">
    <property type="entry name" value="Zn peptidases"/>
    <property type="match status" value="2"/>
</dbReference>
<dbReference type="Pfam" id="PF07687">
    <property type="entry name" value="M20_dimer"/>
    <property type="match status" value="1"/>
</dbReference>
<dbReference type="Gene3D" id="3.30.70.360">
    <property type="match status" value="1"/>
</dbReference>
<comment type="pathway">
    <text evidence="2">Amino-acid biosynthesis; L-lysine biosynthesis via DAP pathway; LL-2,6-diaminopimelate from (S)-tetrahydrodipicolinate (succinylase route): step 3/3.</text>
</comment>
<comment type="similarity">
    <text evidence="3">Belongs to the peptidase M20A family. DapE subfamily.</text>
</comment>
<dbReference type="PANTHER" id="PTHR43808:SF31">
    <property type="entry name" value="N-ACETYL-L-CITRULLINE DEACETYLASE"/>
    <property type="match status" value="1"/>
</dbReference>
<dbReference type="InterPro" id="IPR050072">
    <property type="entry name" value="Peptidase_M20A"/>
</dbReference>
<evidence type="ECO:0000256" key="12">
    <source>
        <dbReference type="ARBA" id="ARBA00023154"/>
    </source>
</evidence>
<keyword evidence="8" id="KW-0479">Metal-binding</keyword>
<evidence type="ECO:0000313" key="17">
    <source>
        <dbReference type="EMBL" id="HFB53475.1"/>
    </source>
</evidence>
<sequence length="367" mass="40718">MTVIELFKKFVSTKSETPDDGGLLDFITEYLSDYEAVRVDSNGVKNLFLYKKFGKGEHLCFAGHVDVVPAGEGWDTPPYEAVEKDGYIYGRGTQDMKSGVAAFVQALKEAENFAGTLSLLLTSDEEGEATDGTIKVLEYLKEKEMLPDVCVVAEPTCEENFGDAIKVGRRGSINGYLTLKGKQGHAAYPEKAINPIHQIAKPLAVMAGVDLDNGDEHFSPSKFVVTDIRSGMQVTNVTPNELKMMFNVRNNTKTTQKEIRMFVAKHLDGLDYELRLTQGSYPFKTDTDTKLVKMIDSAIENVTGIRPKHSTAGGTSDARFVAAFGVDVIEFGVKNDTIHSVNERTTKKEVEDLYRVFKTLIEIWEKK</sequence>
<dbReference type="InterPro" id="IPR001261">
    <property type="entry name" value="ArgE/DapE_CS"/>
</dbReference>
<organism evidence="17">
    <name type="scientific">Sulfurimonas autotrophica</name>
    <dbReference type="NCBI Taxonomy" id="202747"/>
    <lineage>
        <taxon>Bacteria</taxon>
        <taxon>Pseudomonadati</taxon>
        <taxon>Campylobacterota</taxon>
        <taxon>Epsilonproteobacteria</taxon>
        <taxon>Campylobacterales</taxon>
        <taxon>Sulfurimonadaceae</taxon>
        <taxon>Sulfurimonas</taxon>
    </lineage>
</organism>
<evidence type="ECO:0000256" key="3">
    <source>
        <dbReference type="ARBA" id="ARBA00006746"/>
    </source>
</evidence>
<name>A0A7C3GBB5_9BACT</name>
<evidence type="ECO:0000259" key="16">
    <source>
        <dbReference type="Pfam" id="PF07687"/>
    </source>
</evidence>
<evidence type="ECO:0000256" key="4">
    <source>
        <dbReference type="ARBA" id="ARBA00011738"/>
    </source>
</evidence>
<keyword evidence="7" id="KW-0028">Amino-acid biosynthesis</keyword>
<reference evidence="17" key="1">
    <citation type="journal article" date="2020" name="mSystems">
        <title>Genome- and Community-Level Interaction Insights into Carbon Utilization and Element Cycling Functions of Hydrothermarchaeota in Hydrothermal Sediment.</title>
        <authorList>
            <person name="Zhou Z."/>
            <person name="Liu Y."/>
            <person name="Xu W."/>
            <person name="Pan J."/>
            <person name="Luo Z.H."/>
            <person name="Li M."/>
        </authorList>
    </citation>
    <scope>NUCLEOTIDE SEQUENCE [LARGE SCALE GENOMIC DNA]</scope>
    <source>
        <strain evidence="17">HyVt-507</strain>
    </source>
</reference>
<dbReference type="HAMAP" id="MF_01690">
    <property type="entry name" value="DapE"/>
    <property type="match status" value="1"/>
</dbReference>
<feature type="domain" description="Peptidase M20 dimerisation" evidence="16">
    <location>
        <begin position="167"/>
        <end position="268"/>
    </location>
</feature>
<keyword evidence="13" id="KW-0170">Cobalt</keyword>
<dbReference type="GO" id="GO:0019877">
    <property type="term" value="P:diaminopimelate biosynthetic process"/>
    <property type="evidence" value="ECO:0007669"/>
    <property type="project" value="UniProtKB-KW"/>
</dbReference>
<dbReference type="GO" id="GO:0009089">
    <property type="term" value="P:lysine biosynthetic process via diaminopimelate"/>
    <property type="evidence" value="ECO:0007669"/>
    <property type="project" value="UniProtKB-UniRule"/>
</dbReference>
<evidence type="ECO:0000256" key="2">
    <source>
        <dbReference type="ARBA" id="ARBA00005130"/>
    </source>
</evidence>
<evidence type="ECO:0000256" key="13">
    <source>
        <dbReference type="ARBA" id="ARBA00023285"/>
    </source>
</evidence>
<evidence type="ECO:0000256" key="9">
    <source>
        <dbReference type="ARBA" id="ARBA00022801"/>
    </source>
</evidence>
<comment type="catalytic activity">
    <reaction evidence="14">
        <text>N-succinyl-(2S,6S)-2,6-diaminopimelate + H2O = (2S,6S)-2,6-diaminopimelate + succinate</text>
        <dbReference type="Rhea" id="RHEA:22608"/>
        <dbReference type="ChEBI" id="CHEBI:15377"/>
        <dbReference type="ChEBI" id="CHEBI:30031"/>
        <dbReference type="ChEBI" id="CHEBI:57609"/>
        <dbReference type="ChEBI" id="CHEBI:58087"/>
        <dbReference type="EC" id="3.5.1.18"/>
    </reaction>
</comment>
<dbReference type="Pfam" id="PF01546">
    <property type="entry name" value="Peptidase_M20"/>
    <property type="match status" value="1"/>
</dbReference>
<dbReference type="InterPro" id="IPR036264">
    <property type="entry name" value="Bact_exopeptidase_dim_dom"/>
</dbReference>
<dbReference type="PANTHER" id="PTHR43808">
    <property type="entry name" value="ACETYLORNITHINE DEACETYLASE"/>
    <property type="match status" value="1"/>
</dbReference>
<dbReference type="EMBL" id="DRNH01000101">
    <property type="protein sequence ID" value="HFB53475.1"/>
    <property type="molecule type" value="Genomic_DNA"/>
</dbReference>
<dbReference type="InterPro" id="IPR002933">
    <property type="entry name" value="Peptidase_M20"/>
</dbReference>
<dbReference type="EC" id="3.5.1.18" evidence="5 15"/>
<dbReference type="AlphaFoldDB" id="A0A7C3GBB5"/>
<comment type="caution">
    <text evidence="17">The sequence shown here is derived from an EMBL/GenBank/DDBJ whole genome shotgun (WGS) entry which is preliminary data.</text>
</comment>
<evidence type="ECO:0000256" key="11">
    <source>
        <dbReference type="ARBA" id="ARBA00022915"/>
    </source>
</evidence>
<dbReference type="InterPro" id="IPR005941">
    <property type="entry name" value="DapE_proteobac"/>
</dbReference>
<dbReference type="NCBIfam" id="TIGR01246">
    <property type="entry name" value="dapE_proteo"/>
    <property type="match status" value="1"/>
</dbReference>
<comment type="subunit">
    <text evidence="4">Homodimer.</text>
</comment>
<dbReference type="Proteomes" id="UP000886390">
    <property type="component" value="Unassembled WGS sequence"/>
</dbReference>
<gene>
    <name evidence="17" type="ORF">ENJ67_01970</name>
</gene>
<evidence type="ECO:0000256" key="14">
    <source>
        <dbReference type="ARBA" id="ARBA00051301"/>
    </source>
</evidence>
<evidence type="ECO:0000256" key="1">
    <source>
        <dbReference type="ARBA" id="ARBA00001947"/>
    </source>
</evidence>
<comment type="cofactor">
    <cofactor evidence="1">
        <name>Zn(2+)</name>
        <dbReference type="ChEBI" id="CHEBI:29105"/>
    </cofactor>
</comment>
<dbReference type="GO" id="GO:0009014">
    <property type="term" value="F:succinyl-diaminopimelate desuccinylase activity"/>
    <property type="evidence" value="ECO:0007669"/>
    <property type="project" value="UniProtKB-UniRule"/>
</dbReference>
<evidence type="ECO:0000256" key="7">
    <source>
        <dbReference type="ARBA" id="ARBA00022605"/>
    </source>
</evidence>
<dbReference type="SUPFAM" id="SSF55031">
    <property type="entry name" value="Bacterial exopeptidase dimerisation domain"/>
    <property type="match status" value="1"/>
</dbReference>
<dbReference type="GO" id="GO:0008777">
    <property type="term" value="F:acetylornithine deacetylase activity"/>
    <property type="evidence" value="ECO:0007669"/>
    <property type="project" value="TreeGrafter"/>
</dbReference>
<dbReference type="GO" id="GO:0006526">
    <property type="term" value="P:L-arginine biosynthetic process"/>
    <property type="evidence" value="ECO:0007669"/>
    <property type="project" value="TreeGrafter"/>
</dbReference>
<evidence type="ECO:0000256" key="15">
    <source>
        <dbReference type="NCBIfam" id="TIGR01246"/>
    </source>
</evidence>
<keyword evidence="10" id="KW-0862">Zinc</keyword>
<evidence type="ECO:0000256" key="5">
    <source>
        <dbReference type="ARBA" id="ARBA00011921"/>
    </source>
</evidence>
<proteinExistence type="inferred from homology"/>
<dbReference type="InterPro" id="IPR011650">
    <property type="entry name" value="Peptidase_M20_dimer"/>
</dbReference>
<dbReference type="PROSITE" id="PS00759">
    <property type="entry name" value="ARGE_DAPE_CPG2_2"/>
    <property type="match status" value="1"/>
</dbReference>
<dbReference type="GO" id="GO:0046872">
    <property type="term" value="F:metal ion binding"/>
    <property type="evidence" value="ECO:0007669"/>
    <property type="project" value="UniProtKB-KW"/>
</dbReference>
<accession>A0A7C3GBB5</accession>